<dbReference type="EMBL" id="JMQA01000021">
    <property type="protein sequence ID" value="KFN09816.1"/>
    <property type="molecule type" value="Genomic_DNA"/>
</dbReference>
<dbReference type="Pfam" id="PF11009">
    <property type="entry name" value="BrxC"/>
    <property type="match status" value="1"/>
</dbReference>
<sequence>MSKWIRITSPKQLHEALEASASGPLLLFKHSTRCPISAGALREAEAYLNGNPREDVTYGLIYVIEDRAVSNEAAERLGVKHESPQAILVKDGQAVWHTSHSSITQAALQGILKV</sequence>
<accession>A0A091A0E6</accession>
<reference evidence="2 4" key="2">
    <citation type="submission" date="2019-11" db="EMBL/GenBank/DDBJ databases">
        <title>Draft genome sequences of five Paenibacillus species of dairy origin.</title>
        <authorList>
            <person name="Olajide A.M."/>
            <person name="Chen S."/>
            <person name="Lapointe G."/>
        </authorList>
    </citation>
    <scope>NUCLEOTIDE SEQUENCE [LARGE SCALE GENOMIC DNA]</scope>
    <source>
        <strain evidence="2 4">3CT49</strain>
    </source>
</reference>
<comment type="caution">
    <text evidence="1">The sequence shown here is derived from an EMBL/GenBank/DDBJ whole genome shotgun (WGS) entry which is preliminary data.</text>
</comment>
<evidence type="ECO:0000313" key="4">
    <source>
        <dbReference type="Proteomes" id="UP000442469"/>
    </source>
</evidence>
<dbReference type="Gene3D" id="3.40.30.10">
    <property type="entry name" value="Glutaredoxin"/>
    <property type="match status" value="1"/>
</dbReference>
<dbReference type="AlphaFoldDB" id="A0A091A0E6"/>
<dbReference type="NCBIfam" id="TIGR04019">
    <property type="entry name" value="B_thiol_YtxJ"/>
    <property type="match status" value="1"/>
</dbReference>
<dbReference type="Proteomes" id="UP000029278">
    <property type="component" value="Unassembled WGS sequence"/>
</dbReference>
<organism evidence="1 3">
    <name type="scientific">Paenibacillus macerans</name>
    <name type="common">Bacillus macerans</name>
    <dbReference type="NCBI Taxonomy" id="44252"/>
    <lineage>
        <taxon>Bacteria</taxon>
        <taxon>Bacillati</taxon>
        <taxon>Bacillota</taxon>
        <taxon>Bacilli</taxon>
        <taxon>Bacillales</taxon>
        <taxon>Paenibacillaceae</taxon>
        <taxon>Paenibacillus</taxon>
    </lineage>
</organism>
<dbReference type="PATRIC" id="fig|44252.3.peg.2045"/>
<dbReference type="EMBL" id="WNZZ01000005">
    <property type="protein sequence ID" value="MUG22551.1"/>
    <property type="molecule type" value="Genomic_DNA"/>
</dbReference>
<dbReference type="InterPro" id="IPR022551">
    <property type="entry name" value="BrxC"/>
</dbReference>
<protein>
    <submittedName>
        <fullName evidence="2">Bacillithiol system redox-active protein YtxJ</fullName>
    </submittedName>
</protein>
<dbReference type="GeneID" id="77006271"/>
<evidence type="ECO:0000313" key="3">
    <source>
        <dbReference type="Proteomes" id="UP000029278"/>
    </source>
</evidence>
<reference evidence="1 3" key="1">
    <citation type="submission" date="2014-04" db="EMBL/GenBank/DDBJ databases">
        <authorList>
            <person name="Bishop-Lilly K.A."/>
            <person name="Broomall S.M."/>
            <person name="Chain P.S."/>
            <person name="Chertkov O."/>
            <person name="Coyne S.R."/>
            <person name="Daligault H.E."/>
            <person name="Davenport K.W."/>
            <person name="Erkkila T."/>
            <person name="Frey K.G."/>
            <person name="Gibbons H.S."/>
            <person name="Gu W."/>
            <person name="Jaissle J."/>
            <person name="Johnson S.L."/>
            <person name="Koroleva G.I."/>
            <person name="Ladner J.T."/>
            <person name="Lo C.-C."/>
            <person name="Minogue T.D."/>
            <person name="Munk C."/>
            <person name="Palacios G.F."/>
            <person name="Redden C.L."/>
            <person name="Rosenzweig C.N."/>
            <person name="Scholz M.B."/>
            <person name="Teshima H."/>
            <person name="Xu Y."/>
        </authorList>
    </citation>
    <scope>NUCLEOTIDE SEQUENCE [LARGE SCALE GENOMIC DNA]</scope>
    <source>
        <strain evidence="1 3">8244</strain>
    </source>
</reference>
<dbReference type="OrthoDB" id="677051at2"/>
<dbReference type="STRING" id="44252.DJ90_3551"/>
<proteinExistence type="predicted"/>
<keyword evidence="3" id="KW-1185">Reference proteome</keyword>
<gene>
    <name evidence="2" type="primary">ytxJ</name>
    <name evidence="1" type="ORF">DJ90_3551</name>
    <name evidence="2" type="ORF">GNQ08_09025</name>
</gene>
<name>A0A091A0E6_PAEMA</name>
<evidence type="ECO:0000313" key="2">
    <source>
        <dbReference type="EMBL" id="MUG22551.1"/>
    </source>
</evidence>
<evidence type="ECO:0000313" key="1">
    <source>
        <dbReference type="EMBL" id="KFN09816.1"/>
    </source>
</evidence>
<dbReference type="RefSeq" id="WP_036621527.1">
    <property type="nucleotide sequence ID" value="NZ_BGML01000009.1"/>
</dbReference>
<dbReference type="HOGENOM" id="CLU_153787_1_0_9"/>
<dbReference type="Proteomes" id="UP000442469">
    <property type="component" value="Unassembled WGS sequence"/>
</dbReference>